<dbReference type="InterPro" id="IPR055372">
    <property type="entry name" value="CBM96"/>
</dbReference>
<dbReference type="PROSITE" id="PS00107">
    <property type="entry name" value="PROTEIN_KINASE_ATP"/>
    <property type="match status" value="1"/>
</dbReference>
<dbReference type="InterPro" id="IPR011009">
    <property type="entry name" value="Kinase-like_dom_sf"/>
</dbReference>
<feature type="compositionally biased region" description="Low complexity" evidence="9">
    <location>
        <begin position="535"/>
        <end position="547"/>
    </location>
</feature>
<dbReference type="PROSITE" id="PS50011">
    <property type="entry name" value="PROTEIN_KINASE_DOM"/>
    <property type="match status" value="1"/>
</dbReference>
<dbReference type="CDD" id="cd14014">
    <property type="entry name" value="STKc_PknB_like"/>
    <property type="match status" value="1"/>
</dbReference>
<dbReference type="InterPro" id="IPR000719">
    <property type="entry name" value="Prot_kinase_dom"/>
</dbReference>
<protein>
    <submittedName>
        <fullName evidence="12">Serine/threonine-protein kinase Pkn1</fullName>
        <ecNumber evidence="12">2.7.11.1</ecNumber>
    </submittedName>
</protein>
<evidence type="ECO:0000256" key="9">
    <source>
        <dbReference type="SAM" id="MobiDB-lite"/>
    </source>
</evidence>
<dbReference type="InterPro" id="IPR017441">
    <property type="entry name" value="Protein_kinase_ATP_BS"/>
</dbReference>
<feature type="domain" description="Protein kinase" evidence="11">
    <location>
        <begin position="26"/>
        <end position="285"/>
    </location>
</feature>
<dbReference type="GO" id="GO:0005524">
    <property type="term" value="F:ATP binding"/>
    <property type="evidence" value="ECO:0007669"/>
    <property type="project" value="UniProtKB-UniRule"/>
</dbReference>
<dbReference type="EC" id="2.7.11.1" evidence="12"/>
<organism evidence="12 13">
    <name type="scientific">Rubripirellula amarantea</name>
    <dbReference type="NCBI Taxonomy" id="2527999"/>
    <lineage>
        <taxon>Bacteria</taxon>
        <taxon>Pseudomonadati</taxon>
        <taxon>Planctomycetota</taxon>
        <taxon>Planctomycetia</taxon>
        <taxon>Pirellulales</taxon>
        <taxon>Pirellulaceae</taxon>
        <taxon>Rubripirellula</taxon>
    </lineage>
</organism>
<dbReference type="EMBL" id="SJPI01000003">
    <property type="protein sequence ID" value="TWT49228.1"/>
    <property type="molecule type" value="Genomic_DNA"/>
</dbReference>
<keyword evidence="10" id="KW-0472">Membrane</keyword>
<feature type="region of interest" description="Disordered" evidence="9">
    <location>
        <begin position="734"/>
        <end position="754"/>
    </location>
</feature>
<reference evidence="12 13" key="1">
    <citation type="submission" date="2019-02" db="EMBL/GenBank/DDBJ databases">
        <title>Deep-cultivation of Planctomycetes and their phenomic and genomic characterization uncovers novel biology.</title>
        <authorList>
            <person name="Wiegand S."/>
            <person name="Jogler M."/>
            <person name="Boedeker C."/>
            <person name="Pinto D."/>
            <person name="Vollmers J."/>
            <person name="Rivas-Marin E."/>
            <person name="Kohn T."/>
            <person name="Peeters S.H."/>
            <person name="Heuer A."/>
            <person name="Rast P."/>
            <person name="Oberbeckmann S."/>
            <person name="Bunk B."/>
            <person name="Jeske O."/>
            <person name="Meyerdierks A."/>
            <person name="Storesund J.E."/>
            <person name="Kallscheuer N."/>
            <person name="Luecker S."/>
            <person name="Lage O.M."/>
            <person name="Pohl T."/>
            <person name="Merkel B.J."/>
            <person name="Hornburger P."/>
            <person name="Mueller R.-W."/>
            <person name="Bruemmer F."/>
            <person name="Labrenz M."/>
            <person name="Spormann A.M."/>
            <person name="Op Den Camp H."/>
            <person name="Overmann J."/>
            <person name="Amann R."/>
            <person name="Jetten M.S.M."/>
            <person name="Mascher T."/>
            <person name="Medema M.H."/>
            <person name="Devos D.P."/>
            <person name="Kaster A.-K."/>
            <person name="Ovreas L."/>
            <person name="Rohde M."/>
            <person name="Galperin M.Y."/>
            <person name="Jogler C."/>
        </authorList>
    </citation>
    <scope>NUCLEOTIDE SEQUENCE [LARGE SCALE GENOMIC DNA]</scope>
    <source>
        <strain evidence="12 13">Pla22</strain>
    </source>
</reference>
<evidence type="ECO:0000256" key="2">
    <source>
        <dbReference type="ARBA" id="ARBA00022525"/>
    </source>
</evidence>
<dbReference type="GO" id="GO:0004674">
    <property type="term" value="F:protein serine/threonine kinase activity"/>
    <property type="evidence" value="ECO:0007669"/>
    <property type="project" value="UniProtKB-EC"/>
</dbReference>
<dbReference type="Pfam" id="PF24517">
    <property type="entry name" value="CBM96"/>
    <property type="match status" value="1"/>
</dbReference>
<evidence type="ECO:0000313" key="12">
    <source>
        <dbReference type="EMBL" id="TWT49228.1"/>
    </source>
</evidence>
<dbReference type="AlphaFoldDB" id="A0A5C5WEH6"/>
<evidence type="ECO:0000256" key="8">
    <source>
        <dbReference type="PROSITE-ProRule" id="PRU10141"/>
    </source>
</evidence>
<feature type="region of interest" description="Disordered" evidence="9">
    <location>
        <begin position="421"/>
        <end position="588"/>
    </location>
</feature>
<feature type="compositionally biased region" description="Basic and acidic residues" evidence="9">
    <location>
        <begin position="479"/>
        <end position="491"/>
    </location>
</feature>
<keyword evidence="2" id="KW-0964">Secreted</keyword>
<keyword evidence="7 8" id="KW-0067">ATP-binding</keyword>
<evidence type="ECO:0000256" key="3">
    <source>
        <dbReference type="ARBA" id="ARBA00022679"/>
    </source>
</evidence>
<feature type="binding site" evidence="8">
    <location>
        <position position="55"/>
    </location>
    <ligand>
        <name>ATP</name>
        <dbReference type="ChEBI" id="CHEBI:30616"/>
    </ligand>
</feature>
<dbReference type="PANTHER" id="PTHR43289">
    <property type="entry name" value="MITOGEN-ACTIVATED PROTEIN KINASE KINASE KINASE 20-RELATED"/>
    <property type="match status" value="1"/>
</dbReference>
<dbReference type="SUPFAM" id="SSF56112">
    <property type="entry name" value="Protein kinase-like (PK-like)"/>
    <property type="match status" value="1"/>
</dbReference>
<dbReference type="GO" id="GO:0005576">
    <property type="term" value="C:extracellular region"/>
    <property type="evidence" value="ECO:0007669"/>
    <property type="project" value="UniProtKB-SubCell"/>
</dbReference>
<feature type="compositionally biased region" description="Low complexity" evidence="9">
    <location>
        <begin position="422"/>
        <end position="441"/>
    </location>
</feature>
<dbReference type="Proteomes" id="UP000316598">
    <property type="component" value="Unassembled WGS sequence"/>
</dbReference>
<feature type="compositionally biased region" description="Pro residues" evidence="9">
    <location>
        <begin position="552"/>
        <end position="564"/>
    </location>
</feature>
<evidence type="ECO:0000256" key="4">
    <source>
        <dbReference type="ARBA" id="ARBA00022729"/>
    </source>
</evidence>
<name>A0A5C5WEH6_9BACT</name>
<evidence type="ECO:0000259" key="11">
    <source>
        <dbReference type="PROSITE" id="PS50011"/>
    </source>
</evidence>
<keyword evidence="10" id="KW-1133">Transmembrane helix</keyword>
<dbReference type="Gene3D" id="3.30.200.20">
    <property type="entry name" value="Phosphorylase Kinase, domain 1"/>
    <property type="match status" value="1"/>
</dbReference>
<accession>A0A5C5WEH6</accession>
<dbReference type="Pfam" id="PF00069">
    <property type="entry name" value="Pkinase"/>
    <property type="match status" value="1"/>
</dbReference>
<comment type="subcellular location">
    <subcellularLocation>
        <location evidence="1">Secreted</location>
    </subcellularLocation>
</comment>
<keyword evidence="6 12" id="KW-0418">Kinase</keyword>
<dbReference type="Gene3D" id="1.10.510.10">
    <property type="entry name" value="Transferase(Phosphotransferase) domain 1"/>
    <property type="match status" value="1"/>
</dbReference>
<dbReference type="PANTHER" id="PTHR43289:SF34">
    <property type="entry name" value="SERINE_THREONINE-PROTEIN KINASE YBDM-RELATED"/>
    <property type="match status" value="1"/>
</dbReference>
<feature type="transmembrane region" description="Helical" evidence="10">
    <location>
        <begin position="387"/>
        <end position="408"/>
    </location>
</feature>
<dbReference type="RefSeq" id="WP_146516775.1">
    <property type="nucleotide sequence ID" value="NZ_SJPI01000003.1"/>
</dbReference>
<evidence type="ECO:0000256" key="6">
    <source>
        <dbReference type="ARBA" id="ARBA00022777"/>
    </source>
</evidence>
<keyword evidence="13" id="KW-1185">Reference proteome</keyword>
<keyword evidence="4" id="KW-0732">Signal</keyword>
<sequence>MPETSSSHSFLKPTNREGELGTLAHYRVIRELGRGGMGFVFEAEDTKLKRPVALKVMNQKISAVPGSRKRFISEARAMAAVHHDNVATIFEVGESNGTPFMAMEMLKGETMESFNKREQRLSYEEIIQFATEIARGLGAAHARGIVHRDIKPANIWIESETNRIKILDFGLALASTPVDQIAGRGAVIGTPGYLSPEQARSDPLDDRSDLYSFGVVLYELCTGQLPIQSKSIHEQLISILAHRPKPISELNPEMPQPLCDTVHRLIRKEPRARFQSARELEKKLAEVKVECEQKSEVALAINRLKQGLDQVVSQKTPDASLLNSTSNSEPSFTGIDELPAPINNPLTVDPFASIPSATATLAKPVATVPNASQTKSASKQPATQQNYVPIIAIVVFALIALPILTYAFTGFGRQQDTYVIRPQQSTNNSSPTSVPPQSKSQPKPKPQPQANSQANTQANSKPKPRPNTQSAASGSSKSGLKESDFKVDSAKKNANPVSPPNSSSASSSPPSSTAQTSSTAPSPTKSQMVQPSGNATGDTGSSTDTATEPVIEPDPTPSQPPPAPAKTRPVSVSTRDGEGADALVRAGAVDKRGTKPSLGIQMRGDLEVMHSYLRFDLSSVKKDLENIQDAKLHLIIKGNRSVEGVSMRIHGIPDAPDWPENGIQWNNSFSANESPRPILSLPVLGEFFGEDASDPESKEVVLGGPALAEFLRSSDGTVSLVVAGRQDDDPLLFFSKESQGNQGPRLELQIREAQ</sequence>
<evidence type="ECO:0000313" key="13">
    <source>
        <dbReference type="Proteomes" id="UP000316598"/>
    </source>
</evidence>
<evidence type="ECO:0000256" key="10">
    <source>
        <dbReference type="SAM" id="Phobius"/>
    </source>
</evidence>
<keyword evidence="5 8" id="KW-0547">Nucleotide-binding</keyword>
<gene>
    <name evidence="12" type="primary">pkn1_3</name>
    <name evidence="12" type="ORF">Pla22_44200</name>
</gene>
<dbReference type="SMART" id="SM00220">
    <property type="entry name" value="S_TKc"/>
    <property type="match status" value="1"/>
</dbReference>
<proteinExistence type="predicted"/>
<keyword evidence="3 12" id="KW-0808">Transferase</keyword>
<keyword evidence="10" id="KW-0812">Transmembrane</keyword>
<evidence type="ECO:0000256" key="7">
    <source>
        <dbReference type="ARBA" id="ARBA00022840"/>
    </source>
</evidence>
<dbReference type="OrthoDB" id="6111975at2"/>
<evidence type="ECO:0000256" key="1">
    <source>
        <dbReference type="ARBA" id="ARBA00004613"/>
    </source>
</evidence>
<evidence type="ECO:0000256" key="5">
    <source>
        <dbReference type="ARBA" id="ARBA00022741"/>
    </source>
</evidence>
<feature type="compositionally biased region" description="Low complexity" evidence="9">
    <location>
        <begin position="492"/>
        <end position="526"/>
    </location>
</feature>
<comment type="caution">
    <text evidence="12">The sequence shown here is derived from an EMBL/GenBank/DDBJ whole genome shotgun (WGS) entry which is preliminary data.</text>
</comment>